<dbReference type="EMBL" id="AEVS01000014">
    <property type="protein sequence ID" value="EGA67238.1"/>
    <property type="molecule type" value="Genomic_DNA"/>
</dbReference>
<dbReference type="RefSeq" id="WP_006877874.1">
    <property type="nucleotide sequence ID" value="NZ_AEVS01000014.1"/>
</dbReference>
<reference evidence="2 3" key="1">
    <citation type="journal article" date="2012" name="Int. J. Syst. Evol. Microbiol.">
        <title>Vibrio caribbeanicus sp. nov., isolated from the marine sponge Scleritoderma cyanea.</title>
        <authorList>
            <person name="Hoffmann M."/>
            <person name="Monday S.R."/>
            <person name="Allard M.W."/>
            <person name="Strain E.A."/>
            <person name="Whittaker P."/>
            <person name="Naum M."/>
            <person name="McCarthy P.J."/>
            <person name="Lopez J.V."/>
            <person name="Fischer M."/>
            <person name="Brown E.W."/>
        </authorList>
    </citation>
    <scope>NUCLEOTIDE SEQUENCE [LARGE SCALE GENOMIC DNA]</scope>
    <source>
        <strain evidence="2 3">LMG 20546</strain>
    </source>
</reference>
<dbReference type="Proteomes" id="UP000004371">
    <property type="component" value="Unassembled WGS sequence"/>
</dbReference>
<sequence length="167" mass="18346">MSKLVCGGVPAHSQLSGRQNKRGFSDSLSFSLDDPNLSPAQVYVIIFGQLPAVVTAMMALRNRLVRPLGFAVSSEPKVLSVELLEQGKSDGLHQVEWLSDEEIICTTQDRHMQVSLSLLKSGEGQFTLSTLVNTHTWIGYGYLLVIIPFHKVIALASVRSAIKRAKR</sequence>
<name>E8LPW4_9VIBR</name>
<dbReference type="Pfam" id="PF11066">
    <property type="entry name" value="DUF2867"/>
    <property type="match status" value="1"/>
</dbReference>
<organism evidence="2 3">
    <name type="scientific">Vibrio brasiliensis LMG 20546</name>
    <dbReference type="NCBI Taxonomy" id="945543"/>
    <lineage>
        <taxon>Bacteria</taxon>
        <taxon>Pseudomonadati</taxon>
        <taxon>Pseudomonadota</taxon>
        <taxon>Gammaproteobacteria</taxon>
        <taxon>Vibrionales</taxon>
        <taxon>Vibrionaceae</taxon>
        <taxon>Vibrio</taxon>
        <taxon>Vibrio oreintalis group</taxon>
    </lineage>
</organism>
<dbReference type="eggNOG" id="ENOG5032YG3">
    <property type="taxonomic scope" value="Bacteria"/>
</dbReference>
<protein>
    <recommendedName>
        <fullName evidence="4">DUF2867 domain-containing protein</fullName>
    </recommendedName>
</protein>
<dbReference type="OrthoDB" id="7058586at2"/>
<feature type="region of interest" description="Disordered" evidence="1">
    <location>
        <begin position="1"/>
        <end position="21"/>
    </location>
</feature>
<accession>E8LPW4</accession>
<dbReference type="InterPro" id="IPR021295">
    <property type="entry name" value="DUF2867"/>
</dbReference>
<comment type="caution">
    <text evidence="2">The sequence shown here is derived from an EMBL/GenBank/DDBJ whole genome shotgun (WGS) entry which is preliminary data.</text>
</comment>
<evidence type="ECO:0000256" key="1">
    <source>
        <dbReference type="SAM" id="MobiDB-lite"/>
    </source>
</evidence>
<evidence type="ECO:0000313" key="3">
    <source>
        <dbReference type="Proteomes" id="UP000004371"/>
    </source>
</evidence>
<evidence type="ECO:0008006" key="4">
    <source>
        <dbReference type="Google" id="ProtNLM"/>
    </source>
</evidence>
<proteinExistence type="predicted"/>
<dbReference type="STRING" id="945543.VIBR0546_18246"/>
<dbReference type="AlphaFoldDB" id="E8LPW4"/>
<keyword evidence="3" id="KW-1185">Reference proteome</keyword>
<gene>
    <name evidence="2" type="ORF">VIBR0546_18246</name>
</gene>
<evidence type="ECO:0000313" key="2">
    <source>
        <dbReference type="EMBL" id="EGA67238.1"/>
    </source>
</evidence>